<name>A0A0X3Q087_SCHSO</name>
<dbReference type="EMBL" id="GEEE01008953">
    <property type="protein sequence ID" value="JAP54272.1"/>
    <property type="molecule type" value="Transcribed_RNA"/>
</dbReference>
<sequence>MGLIKPHIREDVQWIFPTTADIAFAVAHSHSHHVSSLSGTLHAVAQCFFRHNRTTLTPDRSFANVTRFYRFLKIVVWLLYTHHLYLIIFIYVCFLQCILTPFTGRITR</sequence>
<reference evidence="2" key="1">
    <citation type="submission" date="2016-01" db="EMBL/GenBank/DDBJ databases">
        <title>Reference transcriptome for the parasite Schistocephalus solidus: insights into the molecular evolution of parasitism.</title>
        <authorList>
            <person name="Hebert F.O."/>
            <person name="Grambauer S."/>
            <person name="Barber I."/>
            <person name="Landry C.R."/>
            <person name="Aubin-Horth N."/>
        </authorList>
    </citation>
    <scope>NUCLEOTIDE SEQUENCE</scope>
</reference>
<keyword evidence="1" id="KW-0812">Transmembrane</keyword>
<evidence type="ECO:0000313" key="2">
    <source>
        <dbReference type="EMBL" id="JAP54272.1"/>
    </source>
</evidence>
<dbReference type="AlphaFoldDB" id="A0A0X3Q087"/>
<keyword evidence="1" id="KW-1133">Transmembrane helix</keyword>
<organism evidence="2">
    <name type="scientific">Schistocephalus solidus</name>
    <name type="common">Tapeworm</name>
    <dbReference type="NCBI Taxonomy" id="70667"/>
    <lineage>
        <taxon>Eukaryota</taxon>
        <taxon>Metazoa</taxon>
        <taxon>Spiralia</taxon>
        <taxon>Lophotrochozoa</taxon>
        <taxon>Platyhelminthes</taxon>
        <taxon>Cestoda</taxon>
        <taxon>Eucestoda</taxon>
        <taxon>Diphyllobothriidea</taxon>
        <taxon>Diphyllobothriidae</taxon>
        <taxon>Schistocephalus</taxon>
    </lineage>
</organism>
<feature type="transmembrane region" description="Helical" evidence="1">
    <location>
        <begin position="74"/>
        <end position="99"/>
    </location>
</feature>
<keyword evidence="1" id="KW-0472">Membrane</keyword>
<gene>
    <name evidence="2" type="ORF">TR120402</name>
</gene>
<proteinExistence type="predicted"/>
<protein>
    <submittedName>
        <fullName evidence="2">Uncharacterized protein</fullName>
    </submittedName>
</protein>
<evidence type="ECO:0000256" key="1">
    <source>
        <dbReference type="SAM" id="Phobius"/>
    </source>
</evidence>
<accession>A0A0X3Q087</accession>